<evidence type="ECO:0000256" key="1">
    <source>
        <dbReference type="ARBA" id="ARBA00004141"/>
    </source>
</evidence>
<keyword evidence="9" id="KW-1185">Reference proteome</keyword>
<dbReference type="GO" id="GO:0008381">
    <property type="term" value="F:mechanosensitive monoatomic ion channel activity"/>
    <property type="evidence" value="ECO:0007669"/>
    <property type="project" value="TreeGrafter"/>
</dbReference>
<accession>A0A182IA56</accession>
<evidence type="ECO:0000313" key="9">
    <source>
        <dbReference type="Proteomes" id="UP000075840"/>
    </source>
</evidence>
<evidence type="ECO:0000256" key="7">
    <source>
        <dbReference type="SAM" id="Phobius"/>
    </source>
</evidence>
<comment type="subcellular location">
    <subcellularLocation>
        <location evidence="1">Membrane</location>
        <topology evidence="1">Multi-pass membrane protein</topology>
    </subcellularLocation>
</comment>
<feature type="compositionally biased region" description="Gly residues" evidence="6">
    <location>
        <begin position="37"/>
        <end position="48"/>
    </location>
</feature>
<feature type="transmembrane region" description="Helical" evidence="7">
    <location>
        <begin position="616"/>
        <end position="639"/>
    </location>
</feature>
<dbReference type="Proteomes" id="UP000075840">
    <property type="component" value="Unassembled WGS sequence"/>
</dbReference>
<proteinExistence type="inferred from homology"/>
<keyword evidence="4 7" id="KW-1133">Transmembrane helix</keyword>
<dbReference type="InterPro" id="IPR012496">
    <property type="entry name" value="TMC_dom"/>
</dbReference>
<evidence type="ECO:0000313" key="8">
    <source>
        <dbReference type="EnsemblMetazoa" id="AARA010467-PA"/>
    </source>
</evidence>
<comment type="similarity">
    <text evidence="2">Belongs to the TMC family.</text>
</comment>
<protein>
    <submittedName>
        <fullName evidence="8">Uncharacterized protein</fullName>
    </submittedName>
</protein>
<dbReference type="EnsemblMetazoa" id="AARA010467-RA">
    <property type="protein sequence ID" value="AARA010467-PA"/>
    <property type="gene ID" value="AARA010467"/>
</dbReference>
<feature type="transmembrane region" description="Helical" evidence="7">
    <location>
        <begin position="273"/>
        <end position="294"/>
    </location>
</feature>
<dbReference type="VEuPathDB" id="VectorBase:AARA21_013332"/>
<evidence type="ECO:0000256" key="6">
    <source>
        <dbReference type="SAM" id="MobiDB-lite"/>
    </source>
</evidence>
<dbReference type="AlphaFoldDB" id="A0A182IA56"/>
<dbReference type="KEGG" id="aara:120906113"/>
<feature type="region of interest" description="Disordered" evidence="6">
    <location>
        <begin position="820"/>
        <end position="861"/>
    </location>
</feature>
<reference evidence="8" key="1">
    <citation type="submission" date="2022-08" db="UniProtKB">
        <authorList>
            <consortium name="EnsemblMetazoa"/>
        </authorList>
    </citation>
    <scope>IDENTIFICATION</scope>
    <source>
        <strain evidence="8">Dongola</strain>
    </source>
</reference>
<evidence type="ECO:0000256" key="4">
    <source>
        <dbReference type="ARBA" id="ARBA00022989"/>
    </source>
</evidence>
<sequence length="861" mass="95993">MARHRAVLTDATFHAEVNEVGNQRRHQPAASSVSMDVGGGSSDGGGGSSIVNKSLPEEDKIEVLPDEAAEARLGHGDGLYTPAGNPLASVEDQFQSGAVGGVNVSFSQSFRRWSSNFGRSVKNNKRTVYNKTIRLMPSRLQKTLSIDGDLITTSASDVDHITMELGQREQLMEDNPVAEQLRIETIKSIAHKISTKRQIREQLARTVHRRATRAKSIGLLRRYRYGAKRYVARAARFAQCFVTNFEPFYGSMKQIEGHFGSRISAYFKFLRRLLVLNLVLALFVGSFVIFPQLLAGPEGPAARQPFQLRDLLTGEGYLSDSVMYYGSYSNRSFTLVPGTAEYSLPHAYFLTITILLLATFVFVSVSMGRAYRISFIESSATVQNILTHKIVCSWDYGIANGKAARLKHATILTELRDYLAQRNRTPAPVGRWQRLRTETLNAVAHATVLALIAAVAACLWAVLDRFGPADHFAAWSALYVSLASNGTMAALGYVCQLLGRLERYRHGATQLNINLLRHFLLQLTIVAVLFAHWLTTRPPTGCWETAIGQELYRLLVVDFFISTVLLSAVRGVRYLLHARYGPARGRTGPLAPYLTPPPFCIETHSLGLVYNQTLLWFGVLFAPPLVLLVALKLLLVFYVNKCELMYLCQPPARLWRSSQTQTLFLVLVFVSLFGVLLTHGYLIMQVPVSEGCGPFRGTQYMYQLFMQGILKLREEHLFWRAFVYITKPAIIGGVLLTMGVATYYLRAKSRAQIAKVKLLKELLCLEAKDKEFLLANLSKVARGKDCTGEQLDRIELVGGGRLNGPADRYYTDPCATWRYEESPRKPDAGTGTASAGTTNSTSSSSGYQRFEDEEQLRMRRT</sequence>
<evidence type="ECO:0000256" key="2">
    <source>
        <dbReference type="ARBA" id="ARBA00006510"/>
    </source>
</evidence>
<evidence type="ECO:0000256" key="3">
    <source>
        <dbReference type="ARBA" id="ARBA00022692"/>
    </source>
</evidence>
<dbReference type="GeneID" id="120906113"/>
<feature type="transmembrane region" description="Helical" evidence="7">
    <location>
        <begin position="347"/>
        <end position="365"/>
    </location>
</feature>
<dbReference type="VEuPathDB" id="VectorBase:AARA010467"/>
<feature type="transmembrane region" description="Helical" evidence="7">
    <location>
        <begin position="515"/>
        <end position="535"/>
    </location>
</feature>
<dbReference type="Pfam" id="PF07810">
    <property type="entry name" value="TMC"/>
    <property type="match status" value="1"/>
</dbReference>
<evidence type="ECO:0000256" key="5">
    <source>
        <dbReference type="ARBA" id="ARBA00023136"/>
    </source>
</evidence>
<keyword evidence="3 7" id="KW-0812">Transmembrane</keyword>
<dbReference type="PANTHER" id="PTHR23302:SF43">
    <property type="entry name" value="TMC DOMAIN-CONTAINING PROTEIN"/>
    <property type="match status" value="1"/>
</dbReference>
<feature type="transmembrane region" description="Helical" evidence="7">
    <location>
        <begin position="474"/>
        <end position="494"/>
    </location>
</feature>
<dbReference type="PANTHER" id="PTHR23302">
    <property type="entry name" value="TRANSMEMBRANE CHANNEL-RELATED"/>
    <property type="match status" value="1"/>
</dbReference>
<feature type="transmembrane region" description="Helical" evidence="7">
    <location>
        <begin position="721"/>
        <end position="745"/>
    </location>
</feature>
<dbReference type="GO" id="GO:0005886">
    <property type="term" value="C:plasma membrane"/>
    <property type="evidence" value="ECO:0007669"/>
    <property type="project" value="InterPro"/>
</dbReference>
<name>A0A182IA56_ANOAR</name>
<feature type="transmembrane region" description="Helical" evidence="7">
    <location>
        <begin position="440"/>
        <end position="462"/>
    </location>
</feature>
<organism evidence="8 9">
    <name type="scientific">Anopheles arabiensis</name>
    <name type="common">Mosquito</name>
    <dbReference type="NCBI Taxonomy" id="7173"/>
    <lineage>
        <taxon>Eukaryota</taxon>
        <taxon>Metazoa</taxon>
        <taxon>Ecdysozoa</taxon>
        <taxon>Arthropoda</taxon>
        <taxon>Hexapoda</taxon>
        <taxon>Insecta</taxon>
        <taxon>Pterygota</taxon>
        <taxon>Neoptera</taxon>
        <taxon>Endopterygota</taxon>
        <taxon>Diptera</taxon>
        <taxon>Nematocera</taxon>
        <taxon>Culicoidea</taxon>
        <taxon>Culicidae</taxon>
        <taxon>Anophelinae</taxon>
        <taxon>Anopheles</taxon>
    </lineage>
</organism>
<dbReference type="InterPro" id="IPR038900">
    <property type="entry name" value="TMC"/>
</dbReference>
<feature type="compositionally biased region" description="Low complexity" evidence="6">
    <location>
        <begin position="828"/>
        <end position="846"/>
    </location>
</feature>
<dbReference type="EMBL" id="APCN01001124">
    <property type="status" value="NOT_ANNOTATED_CDS"/>
    <property type="molecule type" value="Genomic_DNA"/>
</dbReference>
<dbReference type="RefSeq" id="XP_040173500.1">
    <property type="nucleotide sequence ID" value="XM_040317566.1"/>
</dbReference>
<feature type="region of interest" description="Disordered" evidence="6">
    <location>
        <begin position="17"/>
        <end position="55"/>
    </location>
</feature>
<keyword evidence="5 7" id="KW-0472">Membrane</keyword>
<feature type="transmembrane region" description="Helical" evidence="7">
    <location>
        <begin position="663"/>
        <end position="684"/>
    </location>
</feature>